<gene>
    <name evidence="2" type="ORF">ACFP9W_08635</name>
</gene>
<reference evidence="3" key="1">
    <citation type="journal article" date="2019" name="Int. J. Syst. Evol. Microbiol.">
        <title>The Global Catalogue of Microorganisms (GCM) 10K type strain sequencing project: providing services to taxonomists for standard genome sequencing and annotation.</title>
        <authorList>
            <consortium name="The Broad Institute Genomics Platform"/>
            <consortium name="The Broad Institute Genome Sequencing Center for Infectious Disease"/>
            <person name="Wu L."/>
            <person name="Ma J."/>
        </authorList>
    </citation>
    <scope>NUCLEOTIDE SEQUENCE [LARGE SCALE GENOMIC DNA]</scope>
    <source>
        <strain evidence="3">CGMCC 1.18518</strain>
    </source>
</reference>
<dbReference type="RefSeq" id="WP_385949372.1">
    <property type="nucleotide sequence ID" value="NZ_JBHSUB010000008.1"/>
</dbReference>
<evidence type="ECO:0000313" key="3">
    <source>
        <dbReference type="Proteomes" id="UP001596230"/>
    </source>
</evidence>
<feature type="region of interest" description="Disordered" evidence="1">
    <location>
        <begin position="69"/>
        <end position="94"/>
    </location>
</feature>
<proteinExistence type="predicted"/>
<evidence type="ECO:0000256" key="1">
    <source>
        <dbReference type="SAM" id="MobiDB-lite"/>
    </source>
</evidence>
<keyword evidence="3" id="KW-1185">Reference proteome</keyword>
<dbReference type="EMBL" id="JBHSUB010000008">
    <property type="protein sequence ID" value="MFC6378152.1"/>
    <property type="molecule type" value="Genomic_DNA"/>
</dbReference>
<comment type="caution">
    <text evidence="2">The sequence shown here is derived from an EMBL/GenBank/DDBJ whole genome shotgun (WGS) entry which is preliminary data.</text>
</comment>
<name>A0ABW1W0I3_9GAMM</name>
<accession>A0ABW1W0I3</accession>
<dbReference type="Proteomes" id="UP001596230">
    <property type="component" value="Unassembled WGS sequence"/>
</dbReference>
<organism evidence="2 3">
    <name type="scientific">Tatumella terrea</name>
    <dbReference type="NCBI Taxonomy" id="419007"/>
    <lineage>
        <taxon>Bacteria</taxon>
        <taxon>Pseudomonadati</taxon>
        <taxon>Pseudomonadota</taxon>
        <taxon>Gammaproteobacteria</taxon>
        <taxon>Enterobacterales</taxon>
        <taxon>Erwiniaceae</taxon>
        <taxon>Tatumella</taxon>
    </lineage>
</organism>
<protein>
    <submittedName>
        <fullName evidence="2">Uncharacterized protein</fullName>
    </submittedName>
</protein>
<evidence type="ECO:0000313" key="2">
    <source>
        <dbReference type="EMBL" id="MFC6378152.1"/>
    </source>
</evidence>
<sequence length="152" mass="16766">MPVILPPIETSGEPSSLKSSELFAVDDRFSGGAYATDRHSGYSQLPQDPRDILKILGNEYVCYLYDPQGGPQSRTAGSPPKILPPEFTAQDPPGAQKTLTEYLLGDERLIDRLLDDAPQEEWVIRPLFGEDEPDLLSALAPDFLLKDLPVIE</sequence>